<gene>
    <name evidence="1" type="ORF">BACCOPRO_00372</name>
</gene>
<proteinExistence type="predicted"/>
<protein>
    <submittedName>
        <fullName evidence="1">Uncharacterized protein</fullName>
    </submittedName>
</protein>
<reference evidence="1 2" key="1">
    <citation type="submission" date="2008-12" db="EMBL/GenBank/DDBJ databases">
        <authorList>
            <person name="Fulton L."/>
            <person name="Clifton S."/>
            <person name="Fulton B."/>
            <person name="Xu J."/>
            <person name="Minx P."/>
            <person name="Pepin K.H."/>
            <person name="Johnson M."/>
            <person name="Bhonagiri V."/>
            <person name="Nash W.E."/>
            <person name="Mardis E.R."/>
            <person name="Wilson R.K."/>
        </authorList>
    </citation>
    <scope>NUCLEOTIDE SEQUENCE [LARGE SCALE GENOMIC DNA]</scope>
    <source>
        <strain evidence="1 2">DSM 18228</strain>
    </source>
</reference>
<organism evidence="1 2">
    <name type="scientific">Phocaeicola coprophilus DSM 18228 = JCM 13818</name>
    <dbReference type="NCBI Taxonomy" id="547042"/>
    <lineage>
        <taxon>Bacteria</taxon>
        <taxon>Pseudomonadati</taxon>
        <taxon>Bacteroidota</taxon>
        <taxon>Bacteroidia</taxon>
        <taxon>Bacteroidales</taxon>
        <taxon>Bacteroidaceae</taxon>
        <taxon>Phocaeicola</taxon>
    </lineage>
</organism>
<comment type="caution">
    <text evidence="1">The sequence shown here is derived from an EMBL/GenBank/DDBJ whole genome shotgun (WGS) entry which is preliminary data.</text>
</comment>
<evidence type="ECO:0000313" key="2">
    <source>
        <dbReference type="Proteomes" id="UP000014073"/>
    </source>
</evidence>
<feature type="non-terminal residue" evidence="1">
    <location>
        <position position="60"/>
    </location>
</feature>
<sequence>MGRNDRTFRSQRLHDPAAMTARFFQTKGGSVRNEKSLHHEGDTDFSIFFVHPQGFEPWTH</sequence>
<dbReference type="AlphaFoldDB" id="S0F4F3"/>
<accession>S0F4F3</accession>
<dbReference type="Proteomes" id="UP000014073">
    <property type="component" value="Unassembled WGS sequence"/>
</dbReference>
<name>S0F4F3_9BACT</name>
<dbReference type="EMBL" id="ACBW01000027">
    <property type="protein sequence ID" value="EEF74894.1"/>
    <property type="molecule type" value="Genomic_DNA"/>
</dbReference>
<evidence type="ECO:0000313" key="1">
    <source>
        <dbReference type="EMBL" id="EEF74894.1"/>
    </source>
</evidence>
<keyword evidence="2" id="KW-1185">Reference proteome</keyword>
<dbReference type="HOGENOM" id="CLU_2946885_0_0_10"/>